<dbReference type="RefSeq" id="WP_183773087.1">
    <property type="nucleotide sequence ID" value="NZ_CAWVEG010000172.1"/>
</dbReference>
<dbReference type="GO" id="GO:0043023">
    <property type="term" value="F:ribosomal large subunit binding"/>
    <property type="evidence" value="ECO:0007669"/>
    <property type="project" value="UniProtKB-UniRule"/>
</dbReference>
<protein>
    <recommendedName>
        <fullName evidence="5">Rqc2 homolog RqcH</fullName>
        <shortName evidence="5">RqcH</shortName>
    </recommendedName>
</protein>
<comment type="subunit">
    <text evidence="5">Associates with stalled 50S ribosomal subunits. Binds to RqcP.</text>
</comment>
<evidence type="ECO:0000256" key="1">
    <source>
        <dbReference type="ARBA" id="ARBA00022555"/>
    </source>
</evidence>
<evidence type="ECO:0000256" key="3">
    <source>
        <dbReference type="ARBA" id="ARBA00022884"/>
    </source>
</evidence>
<dbReference type="GO" id="GO:0019843">
    <property type="term" value="F:rRNA binding"/>
    <property type="evidence" value="ECO:0007669"/>
    <property type="project" value="UniProtKB-UniRule"/>
</dbReference>
<name>A0A7W8HA05_9FIRM</name>
<accession>A0A7W8HA05</accession>
<keyword evidence="2 5" id="KW-0699">rRNA-binding</keyword>
<dbReference type="Gene3D" id="2.30.310.10">
    <property type="entry name" value="ibrinogen binding protein from staphylococcus aureus domain"/>
    <property type="match status" value="1"/>
</dbReference>
<feature type="domain" description="NFACT RNA-binding" evidence="6">
    <location>
        <begin position="461"/>
        <end position="553"/>
    </location>
</feature>
<organism evidence="7 8">
    <name type="scientific">Catenibacillus scindens</name>
    <dbReference type="NCBI Taxonomy" id="673271"/>
    <lineage>
        <taxon>Bacteria</taxon>
        <taxon>Bacillati</taxon>
        <taxon>Bacillota</taxon>
        <taxon>Clostridia</taxon>
        <taxon>Lachnospirales</taxon>
        <taxon>Lachnospiraceae</taxon>
        <taxon>Catenibacillus</taxon>
    </lineage>
</organism>
<comment type="function">
    <text evidence="5">Key component of the ribosome quality control system (RQC), a ribosome-associated complex that mediates the extraction of incompletely synthesized nascent chains from stalled ribosomes and their subsequent degradation. RqcH recruits Ala-charged tRNA, and with RqcP directs the elongation of stalled nascent chains on 50S ribosomal subunits, leading to non-templated C-terminal alanine extensions (Ala tail). The Ala tail promotes nascent chain degradation. May add between 1 and at least 8 Ala residues. Binds to stalled 50S ribosomal subunits.</text>
</comment>
<dbReference type="InterPro" id="IPR051608">
    <property type="entry name" value="RQC_Subunit_NEMF"/>
</dbReference>
<dbReference type="GO" id="GO:0000049">
    <property type="term" value="F:tRNA binding"/>
    <property type="evidence" value="ECO:0007669"/>
    <property type="project" value="UniProtKB-UniRule"/>
</dbReference>
<reference evidence="7 8" key="1">
    <citation type="submission" date="2020-08" db="EMBL/GenBank/DDBJ databases">
        <title>Genomic Encyclopedia of Type Strains, Phase IV (KMG-IV): sequencing the most valuable type-strain genomes for metagenomic binning, comparative biology and taxonomic classification.</title>
        <authorList>
            <person name="Goeker M."/>
        </authorList>
    </citation>
    <scope>NUCLEOTIDE SEQUENCE [LARGE SCALE GENOMIC DNA]</scope>
    <source>
        <strain evidence="7 8">DSM 106146</strain>
    </source>
</reference>
<keyword evidence="1 5" id="KW-0820">tRNA-binding</keyword>
<evidence type="ECO:0000256" key="5">
    <source>
        <dbReference type="HAMAP-Rule" id="MF_00844"/>
    </source>
</evidence>
<dbReference type="PANTHER" id="PTHR15239:SF6">
    <property type="entry name" value="RIBOSOME QUALITY CONTROL COMPLEX SUBUNIT NEMF"/>
    <property type="match status" value="1"/>
</dbReference>
<dbReference type="Gene3D" id="1.10.8.50">
    <property type="match status" value="1"/>
</dbReference>
<evidence type="ECO:0000256" key="2">
    <source>
        <dbReference type="ARBA" id="ARBA00022730"/>
    </source>
</evidence>
<evidence type="ECO:0000256" key="4">
    <source>
        <dbReference type="ARBA" id="ARBA00022917"/>
    </source>
</evidence>
<gene>
    <name evidence="5" type="primary">rqcH</name>
    <name evidence="7" type="ORF">HNP82_001605</name>
</gene>
<sequence length="583" mass="66370">MAFDGLVIAALTHELNEALAGGRINKIYQPEADELILTVKNNRTNYRLLISASASLPLIYLTGETKSNPMTAPNFCMLLRKHLSGGKILRIVQPDMERIIRFEIEHLDEMGDTCMKYLIAELMGKHSNIIFTQPDGTIIDSIKHISLNVSSVREVLPGRTYFIPKTVEKKDPKSVDRDTFFSFVLNRPAPVSKAIYTSLTGISPIAATEICYRSHIDGDHSTDTLTLEEKEQLFNGFEAFMDLIRQCRFDPAIIYRDGEPVEFSCLPLTCYGDLKTQFFDSMSALLETYYSQKNTITRIRQKSSDLRRIVNTSLERSQKKYQLQQKQMADTKKMDKYKVYGELINTYGYNLEPQSKSLTCENYYTNETITIPLDPQLTAHENSVRYFEKYNKLKRTSEALNTLLVETKEEIDHLESIRTALDIALYEEDLAQIKEELTEYGYIRRHGPAKGAKRPSKSRPFHYISSAGYDIYVGKNNFQNEELTFKVATGNDWWFHAKGIPGSHVIVKSNNEELPDETFEEAARLAAYYSSGRGADKVEIDYIQKKHVKKVSGAKPGFVIYHTNYSMIAAPNIDGIRDASANS</sequence>
<keyword evidence="8" id="KW-1185">Reference proteome</keyword>
<dbReference type="GO" id="GO:1990112">
    <property type="term" value="C:RQC complex"/>
    <property type="evidence" value="ECO:0007669"/>
    <property type="project" value="TreeGrafter"/>
</dbReference>
<dbReference type="AlphaFoldDB" id="A0A7W8HA05"/>
<evidence type="ECO:0000259" key="6">
    <source>
        <dbReference type="Pfam" id="PF05670"/>
    </source>
</evidence>
<dbReference type="InterPro" id="IPR010979">
    <property type="entry name" value="Ribosomal_uS13-like_H2TH"/>
</dbReference>
<dbReference type="EMBL" id="JACHFW010000005">
    <property type="protein sequence ID" value="MBB5264478.1"/>
    <property type="molecule type" value="Genomic_DNA"/>
</dbReference>
<dbReference type="SUPFAM" id="SSF46946">
    <property type="entry name" value="S13-like H2TH domain"/>
    <property type="match status" value="1"/>
</dbReference>
<dbReference type="GO" id="GO:0072344">
    <property type="term" value="P:rescue of stalled ribosome"/>
    <property type="evidence" value="ECO:0007669"/>
    <property type="project" value="UniProtKB-UniRule"/>
</dbReference>
<dbReference type="PANTHER" id="PTHR15239">
    <property type="entry name" value="NUCLEAR EXPORT MEDIATOR FACTOR NEMF"/>
    <property type="match status" value="1"/>
</dbReference>
<evidence type="ECO:0000313" key="7">
    <source>
        <dbReference type="EMBL" id="MBB5264478.1"/>
    </source>
</evidence>
<dbReference type="InterPro" id="IPR008532">
    <property type="entry name" value="NFACT_RNA-bd"/>
</dbReference>
<evidence type="ECO:0000313" key="8">
    <source>
        <dbReference type="Proteomes" id="UP000543642"/>
    </source>
</evidence>
<dbReference type="Proteomes" id="UP000543642">
    <property type="component" value="Unassembled WGS sequence"/>
</dbReference>
<dbReference type="HAMAP" id="MF_00844_B">
    <property type="entry name" value="RqcH_B"/>
    <property type="match status" value="1"/>
</dbReference>
<dbReference type="Pfam" id="PF05670">
    <property type="entry name" value="NFACT-R_1"/>
    <property type="match status" value="1"/>
</dbReference>
<comment type="similarity">
    <text evidence="5">Belongs to the NEMF family.</text>
</comment>
<keyword evidence="4 5" id="KW-0648">Protein biosynthesis</keyword>
<comment type="caution">
    <text evidence="7">The sequence shown here is derived from an EMBL/GenBank/DDBJ whole genome shotgun (WGS) entry which is preliminary data.</text>
</comment>
<dbReference type="InterPro" id="IPR043682">
    <property type="entry name" value="RqcH_bacterial"/>
</dbReference>
<proteinExistence type="inferred from homology"/>
<dbReference type="Pfam" id="PF05833">
    <property type="entry name" value="NFACT_N"/>
    <property type="match status" value="1"/>
</dbReference>
<dbReference type="FunFam" id="2.30.310.10:FF:000004">
    <property type="entry name" value="Fibronectin-binding protein A"/>
    <property type="match status" value="1"/>
</dbReference>
<keyword evidence="3 5" id="KW-0694">RNA-binding</keyword>